<name>A0A1I3Q6X8_9BACL</name>
<sequence>MRLVFKSVKEEKGIKLDEKRIIFRMQTKNDPATLFIDNTVKSADRQAHL</sequence>
<dbReference type="AlphaFoldDB" id="A0A1I3Q6X8"/>
<evidence type="ECO:0000313" key="1">
    <source>
        <dbReference type="EMBL" id="SFJ29121.1"/>
    </source>
</evidence>
<accession>A0A1I3Q6X8</accession>
<dbReference type="EMBL" id="FORR01000007">
    <property type="protein sequence ID" value="SFJ29121.1"/>
    <property type="molecule type" value="Genomic_DNA"/>
</dbReference>
<gene>
    <name evidence="1" type="ORF">SAMN05421852_10722</name>
</gene>
<protein>
    <submittedName>
        <fullName evidence="1">Uncharacterized protein</fullName>
    </submittedName>
</protein>
<keyword evidence="2" id="KW-1185">Reference proteome</keyword>
<evidence type="ECO:0000313" key="2">
    <source>
        <dbReference type="Proteomes" id="UP000199545"/>
    </source>
</evidence>
<organism evidence="1 2">
    <name type="scientific">Thermoflavimicrobium dichotomicum</name>
    <dbReference type="NCBI Taxonomy" id="46223"/>
    <lineage>
        <taxon>Bacteria</taxon>
        <taxon>Bacillati</taxon>
        <taxon>Bacillota</taxon>
        <taxon>Bacilli</taxon>
        <taxon>Bacillales</taxon>
        <taxon>Thermoactinomycetaceae</taxon>
        <taxon>Thermoflavimicrobium</taxon>
    </lineage>
</organism>
<reference evidence="1 2" key="1">
    <citation type="submission" date="2016-10" db="EMBL/GenBank/DDBJ databases">
        <authorList>
            <person name="de Groot N.N."/>
        </authorList>
    </citation>
    <scope>NUCLEOTIDE SEQUENCE [LARGE SCALE GENOMIC DNA]</scope>
    <source>
        <strain evidence="1 2">DSM 44778</strain>
    </source>
</reference>
<dbReference type="Proteomes" id="UP000199545">
    <property type="component" value="Unassembled WGS sequence"/>
</dbReference>
<proteinExistence type="predicted"/>